<feature type="domain" description="Aminoacyl-tRNA synthetase class Ia" evidence="18">
    <location>
        <begin position="16"/>
        <end position="480"/>
    </location>
</feature>
<dbReference type="Pfam" id="PF08264">
    <property type="entry name" value="Anticodon_1"/>
    <property type="match status" value="1"/>
</dbReference>
<dbReference type="InterPro" id="IPR013155">
    <property type="entry name" value="M/V/L/I-tRNA-synth_anticd-bd"/>
</dbReference>
<dbReference type="PROSITE" id="PS00178">
    <property type="entry name" value="AA_TRNA_LIGASE_I"/>
    <property type="match status" value="1"/>
</dbReference>
<comment type="function">
    <text evidence="13 15">Catalyzes the attachment of isoleucine to tRNA(Ile). As IleRS can inadvertently accommodate and process structurally similar amino acids such as valine, to avoid such errors it has two additional distinct tRNA(Ile)-dependent editing activities. One activity is designated as 'pretransfer' editing and involves the hydrolysis of activated Val-AMP. The other activity is designated 'posttransfer' editing and involves deacylation of mischarged Val-tRNA(Ile).</text>
</comment>
<evidence type="ECO:0000256" key="16">
    <source>
        <dbReference type="PIRSR" id="PIRSR613078-1"/>
    </source>
</evidence>
<evidence type="ECO:0000256" key="17">
    <source>
        <dbReference type="PIRSR" id="PIRSR613078-2"/>
    </source>
</evidence>
<dbReference type="CDD" id="cd07067">
    <property type="entry name" value="HP_PGM_like"/>
    <property type="match status" value="1"/>
</dbReference>
<organism evidence="20 21">
    <name type="scientific">Candidatus Azambacteria bacterium GW2011_GWC1_46_13</name>
    <dbReference type="NCBI Taxonomy" id="1618619"/>
    <lineage>
        <taxon>Bacteria</taxon>
        <taxon>Candidatus Azamiibacteriota</taxon>
    </lineage>
</organism>
<keyword evidence="6 15" id="KW-0436">Ligase</keyword>
<dbReference type="SUPFAM" id="SSF53254">
    <property type="entry name" value="Phosphoglycerate mutase-like"/>
    <property type="match status" value="1"/>
</dbReference>
<evidence type="ECO:0000256" key="2">
    <source>
        <dbReference type="ARBA" id="ARBA00004496"/>
    </source>
</evidence>
<dbReference type="InterPro" id="IPR013078">
    <property type="entry name" value="His_Pase_superF_clade-1"/>
</dbReference>
<evidence type="ECO:0000259" key="19">
    <source>
        <dbReference type="Pfam" id="PF08264"/>
    </source>
</evidence>
<dbReference type="InterPro" id="IPR014729">
    <property type="entry name" value="Rossmann-like_a/b/a_fold"/>
</dbReference>
<dbReference type="Gene3D" id="3.40.50.620">
    <property type="entry name" value="HUPs"/>
    <property type="match status" value="2"/>
</dbReference>
<proteinExistence type="inferred from homology"/>
<evidence type="ECO:0000256" key="1">
    <source>
        <dbReference type="ARBA" id="ARBA00001947"/>
    </source>
</evidence>
<dbReference type="GO" id="GO:0008270">
    <property type="term" value="F:zinc ion binding"/>
    <property type="evidence" value="ECO:0007669"/>
    <property type="project" value="UniProtKB-UniRule"/>
</dbReference>
<keyword evidence="5 15" id="KW-0963">Cytoplasm</keyword>
<feature type="binding site" evidence="17">
    <location>
        <position position="543"/>
    </location>
    <ligand>
        <name>substrate</name>
    </ligand>
</feature>
<dbReference type="GO" id="GO:0002161">
    <property type="term" value="F:aminoacyl-tRNA deacylase activity"/>
    <property type="evidence" value="ECO:0007669"/>
    <property type="project" value="InterPro"/>
</dbReference>
<evidence type="ECO:0000256" key="15">
    <source>
        <dbReference type="HAMAP-Rule" id="MF_02003"/>
    </source>
</evidence>
<keyword evidence="9 15" id="KW-0862">Zinc</keyword>
<feature type="short sequence motif" description="'HIGH' region" evidence="15">
    <location>
        <begin position="46"/>
        <end position="56"/>
    </location>
</feature>
<dbReference type="CDD" id="cd07961">
    <property type="entry name" value="Anticodon_Ia_Ile_ABEc"/>
    <property type="match status" value="1"/>
</dbReference>
<feature type="active site" description="Tele-phosphohistidine intermediate" evidence="16">
    <location>
        <position position="489"/>
    </location>
</feature>
<keyword evidence="12 15" id="KW-0030">Aminoacyl-tRNA synthetase</keyword>
<dbReference type="SMART" id="SM00855">
    <property type="entry name" value="PGAM"/>
    <property type="match status" value="1"/>
</dbReference>
<evidence type="ECO:0000256" key="11">
    <source>
        <dbReference type="ARBA" id="ARBA00022917"/>
    </source>
</evidence>
<dbReference type="InterPro" id="IPR033709">
    <property type="entry name" value="Anticodon_Ile_ABEc"/>
</dbReference>
<dbReference type="HAMAP" id="MF_02003">
    <property type="entry name" value="Ile_tRNA_synth_type2"/>
    <property type="match status" value="1"/>
</dbReference>
<evidence type="ECO:0000256" key="5">
    <source>
        <dbReference type="ARBA" id="ARBA00022490"/>
    </source>
</evidence>
<evidence type="ECO:0000256" key="8">
    <source>
        <dbReference type="ARBA" id="ARBA00022741"/>
    </source>
</evidence>
<dbReference type="GO" id="GO:0006428">
    <property type="term" value="P:isoleucyl-tRNA aminoacylation"/>
    <property type="evidence" value="ECO:0007669"/>
    <property type="project" value="UniProtKB-UniRule"/>
</dbReference>
<comment type="subunit">
    <text evidence="4 15">Monomer.</text>
</comment>
<dbReference type="SUPFAM" id="SSF47323">
    <property type="entry name" value="Anticodon-binding domain of a subclass of class I aminoacyl-tRNA synthetases"/>
    <property type="match status" value="1"/>
</dbReference>
<name>A0A0G1NQY0_9BACT</name>
<evidence type="ECO:0000256" key="13">
    <source>
        <dbReference type="ARBA" id="ARBA00025217"/>
    </source>
</evidence>
<keyword evidence="8 15" id="KW-0547">Nucleotide-binding</keyword>
<sequence length="1178" mass="135289">MFDIKNKKIGESEKEVLMFWENNQIFQKSIKQRKKAKSYSFYDGPPFASGLPHYGHILATTIKDAVTRYWTMRGFKVERRVGWDCHGLPVENLIEKELGVGDKKAIEKMGIAVFNRACRASVFRCVKDFEQTLKRVGRWAEYSKAYATLDNDYMESVWWVFKKLWDNGLVKNDFRITPYCSRCGTGLSNFEVNQGYKDVGEDSVYVKFKIKRAANNFFLVWTTTPWTLPANTALAVNPKLNYVAVKYDNEFFILAENRLSVLNGNYEVIKKYKGKDLADTEYEPLYRFLPLEKKAHYVVTADYVSAKDGSGIVHIAPTFGEEDLKLGKKYNLPFLLTVDKEGKFIKEVEPFAGMFVKQADPLIVANLKERGLLFKTEKITHSYPFCWRCDTPLLYYPLNSWYVGVTKIKRQLVDNNKKIRWVPGHLKEGRFGKWLKEARDWAVSRNRFWGAAIPIWQCEKHGHLEVVGGLEDLDKKAVSSGNKYFIVRHGKAVSNHEQFMSCWPESTTKEVHLVPEGIKQVEKTAQKLKKEKIDLVFASDLLRTRQTAQIIADVLRLKVEHDARLREVNFGVLNGRPIEEYKALFAGRLEKFSKAPEGGENHSDIKKRMMEFLLEIDKKHKNKNILIVSHGDPLWILAGAAQGMNNEEIVANYEKIYLANGDYKKLELKNLPFSESGEVDLHRPYIDEIKLACQKCDSRMSRIEEVFDCWFESGSMPYAQWHYPFENKKSVESSFPADFIAEGLDQTRGWFYTLHVLASALTQKNTGLGKNKPAFKNVIVNGLILDEKGQKLSKKLRNYPEPELIFEKYGADALRYFLLASTPIGEDYKFSEKGVQEVYRKLISTVLNTLSFLRLYSGKMKISASKAPTKPKHVLDRWILSRLQSLIEQINKEMEKYELTRASRPLEEFVEDLSNWYVRRSRARFQHPKSRSEYLEAAGTLAFVLAEFAKAAAPFTPFLAEIVYKNLSNEKESAHLENYPEVNKKFIDKKLNELMDLTRKIAALGLKARAVAGIKVRQPLQKLKIQSASRRTKFKITEELLVLLKEELNVKEVEIVKKLPGGPQWLAETDGRISVALDTELTAELKEEGLIRELVRNIQEMRRDAGLKPQEKIAARYSCSGGLEEIIGKHRDNLKQAISADKLEAGLKEKQVFAAEKTFDLETGPGDTKNIWIGIKKL</sequence>
<comment type="subcellular location">
    <subcellularLocation>
        <location evidence="2 15">Cytoplasm</location>
    </subcellularLocation>
</comment>
<dbReference type="GO" id="GO:0000049">
    <property type="term" value="F:tRNA binding"/>
    <property type="evidence" value="ECO:0007669"/>
    <property type="project" value="InterPro"/>
</dbReference>
<dbReference type="EMBL" id="LCLU01000006">
    <property type="protein sequence ID" value="KKU22717.1"/>
    <property type="molecule type" value="Genomic_DNA"/>
</dbReference>
<evidence type="ECO:0000313" key="20">
    <source>
        <dbReference type="EMBL" id="KKU22717.1"/>
    </source>
</evidence>
<keyword evidence="10 15" id="KW-0067">ATP-binding</keyword>
<gene>
    <name evidence="15" type="primary">ileS</name>
    <name evidence="20" type="ORF">UX33_C0006G0006</name>
</gene>
<dbReference type="InterPro" id="IPR009008">
    <property type="entry name" value="Val/Leu/Ile-tRNA-synth_edit"/>
</dbReference>
<dbReference type="GO" id="GO:0004822">
    <property type="term" value="F:isoleucine-tRNA ligase activity"/>
    <property type="evidence" value="ECO:0007669"/>
    <property type="project" value="UniProtKB-UniRule"/>
</dbReference>
<keyword evidence="7 15" id="KW-0479">Metal-binding</keyword>
<evidence type="ECO:0000259" key="18">
    <source>
        <dbReference type="Pfam" id="PF00133"/>
    </source>
</evidence>
<comment type="similarity">
    <text evidence="3 15">Belongs to the class-I aminoacyl-tRNA synthetase family. IleS type 2 subfamily.</text>
</comment>
<dbReference type="SUPFAM" id="SSF52374">
    <property type="entry name" value="Nucleotidylyl transferase"/>
    <property type="match status" value="1"/>
</dbReference>
<dbReference type="GO" id="GO:0005524">
    <property type="term" value="F:ATP binding"/>
    <property type="evidence" value="ECO:0007669"/>
    <property type="project" value="UniProtKB-UniRule"/>
</dbReference>
<keyword evidence="11 15" id="KW-0648">Protein biosynthesis</keyword>
<evidence type="ECO:0000256" key="12">
    <source>
        <dbReference type="ARBA" id="ARBA00023146"/>
    </source>
</evidence>
<dbReference type="SUPFAM" id="SSF50677">
    <property type="entry name" value="ValRS/IleRS/LeuRS editing domain"/>
    <property type="match status" value="1"/>
</dbReference>
<evidence type="ECO:0000256" key="4">
    <source>
        <dbReference type="ARBA" id="ARBA00011245"/>
    </source>
</evidence>
<feature type="domain" description="Methionyl/Valyl/Leucyl/Isoleucyl-tRNA synthetase anticodon-binding" evidence="19">
    <location>
        <begin position="876"/>
        <end position="1022"/>
    </location>
</feature>
<feature type="binding site" evidence="15">
    <location>
        <position position="794"/>
    </location>
    <ligand>
        <name>ATP</name>
        <dbReference type="ChEBI" id="CHEBI:30616"/>
    </ligand>
</feature>
<dbReference type="GO" id="GO:0005737">
    <property type="term" value="C:cytoplasm"/>
    <property type="evidence" value="ECO:0007669"/>
    <property type="project" value="UniProtKB-SubCell"/>
</dbReference>
<feature type="domain" description="Aminoacyl-tRNA synthetase class Ia" evidence="18">
    <location>
        <begin position="676"/>
        <end position="830"/>
    </location>
</feature>
<evidence type="ECO:0000256" key="3">
    <source>
        <dbReference type="ARBA" id="ARBA00007078"/>
    </source>
</evidence>
<evidence type="ECO:0000256" key="7">
    <source>
        <dbReference type="ARBA" id="ARBA00022723"/>
    </source>
</evidence>
<dbReference type="FunFam" id="3.40.50.620:FF:000063">
    <property type="entry name" value="Isoleucine--tRNA ligase"/>
    <property type="match status" value="1"/>
</dbReference>
<dbReference type="AlphaFoldDB" id="A0A0G1NQY0"/>
<dbReference type="PANTHER" id="PTHR42780">
    <property type="entry name" value="SOLEUCYL-TRNA SYNTHETASE"/>
    <property type="match status" value="1"/>
</dbReference>
<dbReference type="Gene3D" id="3.90.740.10">
    <property type="entry name" value="Valyl/Leucyl/Isoleucyl-tRNA synthetase, editing domain"/>
    <property type="match status" value="1"/>
</dbReference>
<dbReference type="PATRIC" id="fig|1618619.3.peg.154"/>
<comment type="domain">
    <text evidence="15">IleRS has two distinct active sites: one for aminoacylation and one for editing. The misactivated valine is translocated from the active site to the editing site, which sterically excludes the correctly activated isoleucine. The single editing site contains two valyl binding pockets, one specific for each substrate (Val-AMP or Val-tRNA(Ile)).</text>
</comment>
<feature type="active site" description="Proton donor/acceptor" evidence="16">
    <location>
        <position position="567"/>
    </location>
</feature>
<evidence type="ECO:0000256" key="9">
    <source>
        <dbReference type="ARBA" id="ARBA00022833"/>
    </source>
</evidence>
<dbReference type="Gene3D" id="1.10.730.10">
    <property type="entry name" value="Isoleucyl-tRNA Synthetase, Domain 1"/>
    <property type="match status" value="1"/>
</dbReference>
<dbReference type="InterPro" id="IPR009080">
    <property type="entry name" value="tRNAsynth_Ia_anticodon-bd"/>
</dbReference>
<dbReference type="EC" id="6.1.1.5" evidence="15"/>
<dbReference type="Gene3D" id="3.40.50.1240">
    <property type="entry name" value="Phosphoglycerate mutase-like"/>
    <property type="match status" value="1"/>
</dbReference>
<dbReference type="Proteomes" id="UP000034569">
    <property type="component" value="Unassembled WGS sequence"/>
</dbReference>
<feature type="short sequence motif" description="'KMSKS' region" evidence="15">
    <location>
        <begin position="791"/>
        <end position="795"/>
    </location>
</feature>
<dbReference type="InterPro" id="IPR029033">
    <property type="entry name" value="His_PPase_superfam"/>
</dbReference>
<evidence type="ECO:0000256" key="14">
    <source>
        <dbReference type="ARBA" id="ARBA00048359"/>
    </source>
</evidence>
<evidence type="ECO:0000256" key="10">
    <source>
        <dbReference type="ARBA" id="ARBA00022840"/>
    </source>
</evidence>
<dbReference type="Pfam" id="PF19302">
    <property type="entry name" value="DUF5915"/>
    <property type="match status" value="1"/>
</dbReference>
<evidence type="ECO:0000313" key="21">
    <source>
        <dbReference type="Proteomes" id="UP000034569"/>
    </source>
</evidence>
<comment type="cofactor">
    <cofactor evidence="1 15">
        <name>Zn(2+)</name>
        <dbReference type="ChEBI" id="CHEBI:29105"/>
    </cofactor>
</comment>
<dbReference type="PRINTS" id="PR00984">
    <property type="entry name" value="TRNASYNTHILE"/>
</dbReference>
<dbReference type="InterPro" id="IPR002300">
    <property type="entry name" value="aa-tRNA-synth_Ia"/>
</dbReference>
<dbReference type="InterPro" id="IPR002301">
    <property type="entry name" value="Ile-tRNA-ligase"/>
</dbReference>
<dbReference type="PANTHER" id="PTHR42780:SF1">
    <property type="entry name" value="ISOLEUCINE--TRNA LIGASE, CYTOPLASMIC"/>
    <property type="match status" value="1"/>
</dbReference>
<comment type="caution">
    <text evidence="20">The sequence shown here is derived from an EMBL/GenBank/DDBJ whole genome shotgun (WGS) entry which is preliminary data.</text>
</comment>
<evidence type="ECO:0000256" key="6">
    <source>
        <dbReference type="ARBA" id="ARBA00022598"/>
    </source>
</evidence>
<feature type="binding site" evidence="17">
    <location>
        <begin position="488"/>
        <end position="495"/>
    </location>
    <ligand>
        <name>substrate</name>
    </ligand>
</feature>
<comment type="catalytic activity">
    <reaction evidence="14 15">
        <text>tRNA(Ile) + L-isoleucine + ATP = L-isoleucyl-tRNA(Ile) + AMP + diphosphate</text>
        <dbReference type="Rhea" id="RHEA:11060"/>
        <dbReference type="Rhea" id="RHEA-COMP:9666"/>
        <dbReference type="Rhea" id="RHEA-COMP:9695"/>
        <dbReference type="ChEBI" id="CHEBI:30616"/>
        <dbReference type="ChEBI" id="CHEBI:33019"/>
        <dbReference type="ChEBI" id="CHEBI:58045"/>
        <dbReference type="ChEBI" id="CHEBI:78442"/>
        <dbReference type="ChEBI" id="CHEBI:78528"/>
        <dbReference type="ChEBI" id="CHEBI:456215"/>
        <dbReference type="EC" id="6.1.1.5"/>
    </reaction>
</comment>
<dbReference type="Pfam" id="PF00300">
    <property type="entry name" value="His_Phos_1"/>
    <property type="match status" value="1"/>
</dbReference>
<reference evidence="20 21" key="1">
    <citation type="journal article" date="2015" name="Nature">
        <title>rRNA introns, odd ribosomes, and small enigmatic genomes across a large radiation of phyla.</title>
        <authorList>
            <person name="Brown C.T."/>
            <person name="Hug L.A."/>
            <person name="Thomas B.C."/>
            <person name="Sharon I."/>
            <person name="Castelle C.J."/>
            <person name="Singh A."/>
            <person name="Wilkins M.J."/>
            <person name="Williams K.H."/>
            <person name="Banfield J.F."/>
        </authorList>
    </citation>
    <scope>NUCLEOTIDE SEQUENCE [LARGE SCALE GENOMIC DNA]</scope>
</reference>
<protein>
    <recommendedName>
        <fullName evidence="15">Isoleucine--tRNA ligase</fullName>
        <ecNumber evidence="15">6.1.1.5</ecNumber>
    </recommendedName>
    <alternativeName>
        <fullName evidence="15">Isoleucyl-tRNA synthetase</fullName>
        <shortName evidence="15">IleRS</shortName>
    </alternativeName>
</protein>
<dbReference type="InterPro" id="IPR023586">
    <property type="entry name" value="Ile-tRNA-ligase_type2"/>
</dbReference>
<accession>A0A0G1NQY0</accession>
<dbReference type="InterPro" id="IPR001412">
    <property type="entry name" value="aa-tRNA-synth_I_CS"/>
</dbReference>
<dbReference type="Pfam" id="PF00133">
    <property type="entry name" value="tRNA-synt_1"/>
    <property type="match status" value="2"/>
</dbReference>